<dbReference type="EMBL" id="BK014824">
    <property type="protein sequence ID" value="DAD77395.1"/>
    <property type="molecule type" value="Genomic_DNA"/>
</dbReference>
<accession>A0A8S5M5V1</accession>
<evidence type="ECO:0000256" key="1">
    <source>
        <dbReference type="SAM" id="Phobius"/>
    </source>
</evidence>
<protein>
    <submittedName>
        <fullName evidence="2">Uncharacterized protein</fullName>
    </submittedName>
</protein>
<reference evidence="2" key="1">
    <citation type="journal article" date="2021" name="Proc. Natl. Acad. Sci. U.S.A.">
        <title>A Catalog of Tens of Thousands of Viruses from Human Metagenomes Reveals Hidden Associations with Chronic Diseases.</title>
        <authorList>
            <person name="Tisza M.J."/>
            <person name="Buck C.B."/>
        </authorList>
    </citation>
    <scope>NUCLEOTIDE SEQUENCE</scope>
    <source>
        <strain evidence="2">CtPJC19</strain>
    </source>
</reference>
<sequence>MNKINLIISFIENYGTIVSLGLYMVIPIVKLLHSMKNQRKSFMFHFKNKYFECKYNMKEE</sequence>
<keyword evidence="1" id="KW-0472">Membrane</keyword>
<proteinExistence type="predicted"/>
<name>A0A8S5M5V1_9CAUD</name>
<evidence type="ECO:0000313" key="2">
    <source>
        <dbReference type="EMBL" id="DAD77395.1"/>
    </source>
</evidence>
<organism evidence="2">
    <name type="scientific">Siphoviridae sp. ctPJC19</name>
    <dbReference type="NCBI Taxonomy" id="2826321"/>
    <lineage>
        <taxon>Viruses</taxon>
        <taxon>Duplodnaviria</taxon>
        <taxon>Heunggongvirae</taxon>
        <taxon>Uroviricota</taxon>
        <taxon>Caudoviricetes</taxon>
    </lineage>
</organism>
<keyword evidence="1" id="KW-1133">Transmembrane helix</keyword>
<feature type="transmembrane region" description="Helical" evidence="1">
    <location>
        <begin position="6"/>
        <end position="32"/>
    </location>
</feature>
<keyword evidence="1" id="KW-0812">Transmembrane</keyword>